<organism evidence="10 11">
    <name type="scientific">Cohnella zeiphila</name>
    <dbReference type="NCBI Taxonomy" id="2761120"/>
    <lineage>
        <taxon>Bacteria</taxon>
        <taxon>Bacillati</taxon>
        <taxon>Bacillota</taxon>
        <taxon>Bacilli</taxon>
        <taxon>Bacillales</taxon>
        <taxon>Paenibacillaceae</taxon>
        <taxon>Cohnella</taxon>
    </lineage>
</organism>
<keyword evidence="6 8" id="KW-1133">Transmembrane helix</keyword>
<feature type="transmembrane region" description="Helical" evidence="8">
    <location>
        <begin position="235"/>
        <end position="251"/>
    </location>
</feature>
<dbReference type="AlphaFoldDB" id="A0A7X0ST54"/>
<comment type="caution">
    <text evidence="10">The sequence shown here is derived from an EMBL/GenBank/DDBJ whole genome shotgun (WGS) entry which is preliminary data.</text>
</comment>
<dbReference type="CDD" id="cd17321">
    <property type="entry name" value="MFS_MMR_MDR_like"/>
    <property type="match status" value="1"/>
</dbReference>
<feature type="transmembrane region" description="Helical" evidence="8">
    <location>
        <begin position="203"/>
        <end position="223"/>
    </location>
</feature>
<evidence type="ECO:0000256" key="4">
    <source>
        <dbReference type="ARBA" id="ARBA00022475"/>
    </source>
</evidence>
<dbReference type="InterPro" id="IPR020846">
    <property type="entry name" value="MFS_dom"/>
</dbReference>
<feature type="transmembrane region" description="Helical" evidence="8">
    <location>
        <begin position="83"/>
        <end position="104"/>
    </location>
</feature>
<evidence type="ECO:0000256" key="8">
    <source>
        <dbReference type="SAM" id="Phobius"/>
    </source>
</evidence>
<feature type="transmembrane region" description="Helical" evidence="8">
    <location>
        <begin position="307"/>
        <end position="325"/>
    </location>
</feature>
<keyword evidence="11" id="KW-1185">Reference proteome</keyword>
<dbReference type="GO" id="GO:0022857">
    <property type="term" value="F:transmembrane transporter activity"/>
    <property type="evidence" value="ECO:0007669"/>
    <property type="project" value="InterPro"/>
</dbReference>
<keyword evidence="5 8" id="KW-0812">Transmembrane</keyword>
<dbReference type="Gene3D" id="1.20.1720.10">
    <property type="entry name" value="Multidrug resistance protein D"/>
    <property type="match status" value="1"/>
</dbReference>
<evidence type="ECO:0000256" key="1">
    <source>
        <dbReference type="ARBA" id="ARBA00004651"/>
    </source>
</evidence>
<keyword evidence="7 8" id="KW-0472">Membrane</keyword>
<dbReference type="PANTHER" id="PTHR42718:SF9">
    <property type="entry name" value="MAJOR FACILITATOR SUPERFAMILY MULTIDRUG TRANSPORTER MFSC"/>
    <property type="match status" value="1"/>
</dbReference>
<feature type="transmembrane region" description="Helical" evidence="8">
    <location>
        <begin position="408"/>
        <end position="425"/>
    </location>
</feature>
<feature type="transmembrane region" description="Helical" evidence="8">
    <location>
        <begin position="141"/>
        <end position="160"/>
    </location>
</feature>
<keyword evidence="4" id="KW-1003">Cell membrane</keyword>
<reference evidence="10 11" key="1">
    <citation type="submission" date="2020-08" db="EMBL/GenBank/DDBJ databases">
        <title>Cohnella phylogeny.</title>
        <authorList>
            <person name="Dunlap C."/>
        </authorList>
    </citation>
    <scope>NUCLEOTIDE SEQUENCE [LARGE SCALE GENOMIC DNA]</scope>
    <source>
        <strain evidence="10 11">CBP 2801</strain>
    </source>
</reference>
<dbReference type="InterPro" id="IPR011701">
    <property type="entry name" value="MFS"/>
</dbReference>
<evidence type="ECO:0000256" key="5">
    <source>
        <dbReference type="ARBA" id="ARBA00022692"/>
    </source>
</evidence>
<dbReference type="NCBIfam" id="TIGR00711">
    <property type="entry name" value="efflux_EmrB"/>
    <property type="match status" value="1"/>
</dbReference>
<gene>
    <name evidence="10" type="ORF">H7C18_32465</name>
</gene>
<evidence type="ECO:0000256" key="7">
    <source>
        <dbReference type="ARBA" id="ARBA00023136"/>
    </source>
</evidence>
<dbReference type="PROSITE" id="PS50850">
    <property type="entry name" value="MFS"/>
    <property type="match status" value="1"/>
</dbReference>
<dbReference type="RefSeq" id="WP_185133289.1">
    <property type="nucleotide sequence ID" value="NZ_JACJVO010000052.1"/>
</dbReference>
<dbReference type="InterPro" id="IPR004638">
    <property type="entry name" value="EmrB-like"/>
</dbReference>
<feature type="domain" description="Major facilitator superfamily (MFS) profile" evidence="9">
    <location>
        <begin position="17"/>
        <end position="475"/>
    </location>
</feature>
<dbReference type="PANTHER" id="PTHR42718">
    <property type="entry name" value="MAJOR FACILITATOR SUPERFAMILY MULTIDRUG TRANSPORTER MFSC"/>
    <property type="match status" value="1"/>
</dbReference>
<protein>
    <submittedName>
        <fullName evidence="10">MFS transporter</fullName>
    </submittedName>
</protein>
<feature type="transmembrane region" description="Helical" evidence="8">
    <location>
        <begin position="59"/>
        <end position="78"/>
    </location>
</feature>
<feature type="transmembrane region" description="Helical" evidence="8">
    <location>
        <begin position="110"/>
        <end position="129"/>
    </location>
</feature>
<evidence type="ECO:0000259" key="9">
    <source>
        <dbReference type="PROSITE" id="PS50850"/>
    </source>
</evidence>
<dbReference type="EMBL" id="JACJVO010000052">
    <property type="protein sequence ID" value="MBB6735635.1"/>
    <property type="molecule type" value="Genomic_DNA"/>
</dbReference>
<name>A0A7X0ST54_9BACL</name>
<dbReference type="InterPro" id="IPR036259">
    <property type="entry name" value="MFS_trans_sf"/>
</dbReference>
<evidence type="ECO:0000256" key="6">
    <source>
        <dbReference type="ARBA" id="ARBA00022989"/>
    </source>
</evidence>
<proteinExistence type="inferred from homology"/>
<comment type="subcellular location">
    <subcellularLocation>
        <location evidence="1">Cell membrane</location>
        <topology evidence="1">Multi-pass membrane protein</topology>
    </subcellularLocation>
</comment>
<dbReference type="Gene3D" id="1.20.1250.20">
    <property type="entry name" value="MFS general substrate transporter like domains"/>
    <property type="match status" value="1"/>
</dbReference>
<feature type="transmembrane region" description="Helical" evidence="8">
    <location>
        <begin position="364"/>
        <end position="387"/>
    </location>
</feature>
<sequence length="484" mass="50266">MTMEQGASGTARGRGWFMALICLGVFVVYMDATIVNVALPEMQMKLAVGLNSLQWVVDGYTLTFACLLLMAGTVGDIIGHKRVFAIGMIGFTAFSACCALANSIDELVTFRFLQGAFGALMIPASLAMIRNLYEDPAARAKAIGIWAGLGGLALAVGPLAGGWLVEGAGWKSIFWINVPIGIVVFAILLAVKRETVRNRDRSLDVPGQALFILAVGALTYALIEGHSLGWGSARIMGSFIAAGVLLAAFLLRESLAREPLLPLGLFRNPVFTAACFVNFFGFFGLYAIVFLMTLYFQNVEGWSPTGAGVRFLSLNVSIMIASFAWSSIAARVSPTVLIPAGMLAMGGSLMALTAVEPGSAYADYAWALAGIGIGVSFAGSSATVALMASVPLHRAGTASGVANTFRQLSAVFGVALSGTLVSARLPDSSSASLLSIGGGDAATRFADGMHDAFLLSAAGCFFAAVAAVGLLAAVARRRTVAPNG</sequence>
<accession>A0A7X0ST54</accession>
<feature type="transmembrane region" description="Helical" evidence="8">
    <location>
        <begin position="172"/>
        <end position="191"/>
    </location>
</feature>
<evidence type="ECO:0000313" key="11">
    <source>
        <dbReference type="Proteomes" id="UP000564644"/>
    </source>
</evidence>
<evidence type="ECO:0000313" key="10">
    <source>
        <dbReference type="EMBL" id="MBB6735635.1"/>
    </source>
</evidence>
<feature type="transmembrane region" description="Helical" evidence="8">
    <location>
        <begin position="332"/>
        <end position="352"/>
    </location>
</feature>
<dbReference type="GO" id="GO:0005886">
    <property type="term" value="C:plasma membrane"/>
    <property type="evidence" value="ECO:0007669"/>
    <property type="project" value="UniProtKB-SubCell"/>
</dbReference>
<keyword evidence="3" id="KW-0813">Transport</keyword>
<feature type="transmembrane region" description="Helical" evidence="8">
    <location>
        <begin position="271"/>
        <end position="295"/>
    </location>
</feature>
<dbReference type="Proteomes" id="UP000564644">
    <property type="component" value="Unassembled WGS sequence"/>
</dbReference>
<comment type="similarity">
    <text evidence="2">Belongs to the major facilitator superfamily. EmrB family.</text>
</comment>
<feature type="transmembrane region" description="Helical" evidence="8">
    <location>
        <begin position="453"/>
        <end position="475"/>
    </location>
</feature>
<dbReference type="SUPFAM" id="SSF103473">
    <property type="entry name" value="MFS general substrate transporter"/>
    <property type="match status" value="1"/>
</dbReference>
<evidence type="ECO:0000256" key="3">
    <source>
        <dbReference type="ARBA" id="ARBA00022448"/>
    </source>
</evidence>
<feature type="transmembrane region" description="Helical" evidence="8">
    <location>
        <begin position="16"/>
        <end position="39"/>
    </location>
</feature>
<dbReference type="Pfam" id="PF07690">
    <property type="entry name" value="MFS_1"/>
    <property type="match status" value="1"/>
</dbReference>
<evidence type="ECO:0000256" key="2">
    <source>
        <dbReference type="ARBA" id="ARBA00008537"/>
    </source>
</evidence>